<dbReference type="Proteomes" id="UP000179807">
    <property type="component" value="Unassembled WGS sequence"/>
</dbReference>
<feature type="compositionally biased region" description="Polar residues" evidence="1">
    <location>
        <begin position="35"/>
        <end position="45"/>
    </location>
</feature>
<comment type="caution">
    <text evidence="2">The sequence shown here is derived from an EMBL/GenBank/DDBJ whole genome shotgun (WGS) entry which is preliminary data.</text>
</comment>
<organism evidence="2 3">
    <name type="scientific">Tritrichomonas foetus</name>
    <dbReference type="NCBI Taxonomy" id="1144522"/>
    <lineage>
        <taxon>Eukaryota</taxon>
        <taxon>Metamonada</taxon>
        <taxon>Parabasalia</taxon>
        <taxon>Tritrichomonadida</taxon>
        <taxon>Tritrichomonadidae</taxon>
        <taxon>Tritrichomonas</taxon>
    </lineage>
</organism>
<evidence type="ECO:0000313" key="2">
    <source>
        <dbReference type="EMBL" id="OHS97807.1"/>
    </source>
</evidence>
<dbReference type="RefSeq" id="XP_068350944.1">
    <property type="nucleotide sequence ID" value="XM_068494746.1"/>
</dbReference>
<proteinExistence type="predicted"/>
<gene>
    <name evidence="2" type="ORF">TRFO_09226</name>
</gene>
<dbReference type="AlphaFoldDB" id="A0A1J4JHS6"/>
<name>A0A1J4JHS6_9EUKA</name>
<evidence type="ECO:0000256" key="1">
    <source>
        <dbReference type="SAM" id="MobiDB-lite"/>
    </source>
</evidence>
<keyword evidence="3" id="KW-1185">Reference proteome</keyword>
<accession>A0A1J4JHS6</accession>
<protein>
    <submittedName>
        <fullName evidence="2">Uncharacterized protein</fullName>
    </submittedName>
</protein>
<sequence length="313" mass="38363">MFVMIFMVCVSHTRPKAVQYDYNVYKDDEYDESNGYDNYYSNDEYNGNDELEIKEEEYNYNYDEDNDEENEFNDFHNNDYDDVNEDYVYDYDSINDDYDYDYKNDDYDYDYDYKNDADNHYYDYSQNDYDDDYDGNFYNDEYKDDYYNQQYEDYYGTDDGYEVDYYAQNTYHDHNNDKTMSIEKFMTNYFNDDYSSDDENEDIYDSNEADTLSIIFNQNRQFFMKYAPKSHFPRGLKRAILKRIKKYAKRETRKYVNKRQGNTVNVLIAAQLYEKYGFPALLLSGSLRSFDGRKNNNFKPLYLMNKKKDRRMK</sequence>
<feature type="region of interest" description="Disordered" evidence="1">
    <location>
        <begin position="29"/>
        <end position="48"/>
    </location>
</feature>
<dbReference type="VEuPathDB" id="TrichDB:TRFO_09226"/>
<dbReference type="GeneID" id="94829450"/>
<feature type="region of interest" description="Disordered" evidence="1">
    <location>
        <begin position="64"/>
        <end position="83"/>
    </location>
</feature>
<evidence type="ECO:0000313" key="3">
    <source>
        <dbReference type="Proteomes" id="UP000179807"/>
    </source>
</evidence>
<dbReference type="EMBL" id="MLAK01001093">
    <property type="protein sequence ID" value="OHS97807.1"/>
    <property type="molecule type" value="Genomic_DNA"/>
</dbReference>
<reference evidence="2" key="1">
    <citation type="submission" date="2016-10" db="EMBL/GenBank/DDBJ databases">
        <authorList>
            <person name="Benchimol M."/>
            <person name="Almeida L.G."/>
            <person name="Vasconcelos A.T."/>
            <person name="Perreira-Neves A."/>
            <person name="Rosa I.A."/>
            <person name="Tasca T."/>
            <person name="Bogo M.R."/>
            <person name="de Souza W."/>
        </authorList>
    </citation>
    <scope>NUCLEOTIDE SEQUENCE [LARGE SCALE GENOMIC DNA]</scope>
    <source>
        <strain evidence="2">K</strain>
    </source>
</reference>